<protein>
    <submittedName>
        <fullName evidence="1">Uncharacterized protein</fullName>
    </submittedName>
</protein>
<name>A0ABU7EHU4_9TELE</name>
<evidence type="ECO:0000313" key="1">
    <source>
        <dbReference type="EMBL" id="MED6285720.1"/>
    </source>
</evidence>
<sequence>MEQVWDELEWKPSNLQGTTHLWKLLQQNWEELSEEYLIYFVEKTPHVAVVFAKPGFGLLIDFNLNSFLLSAWNTLVKLNCIIFNKKLKKLGSSKPLVYIGSLKGQKKQVAFSLIGK</sequence>
<reference evidence="1 2" key="1">
    <citation type="submission" date="2021-06" db="EMBL/GenBank/DDBJ databases">
        <authorList>
            <person name="Palmer J.M."/>
        </authorList>
    </citation>
    <scope>NUCLEOTIDE SEQUENCE [LARGE SCALE GENOMIC DNA]</scope>
    <source>
        <strain evidence="1 2">CL_MEX2019</strain>
        <tissue evidence="1">Muscle</tissue>
    </source>
</reference>
<gene>
    <name evidence="1" type="ORF">CHARACLAT_032019</name>
</gene>
<dbReference type="Proteomes" id="UP001352852">
    <property type="component" value="Unassembled WGS sequence"/>
</dbReference>
<dbReference type="EMBL" id="JAHUTJ010054655">
    <property type="protein sequence ID" value="MED6285720.1"/>
    <property type="molecule type" value="Genomic_DNA"/>
</dbReference>
<accession>A0ABU7EHU4</accession>
<organism evidence="1 2">
    <name type="scientific">Characodon lateralis</name>
    <dbReference type="NCBI Taxonomy" id="208331"/>
    <lineage>
        <taxon>Eukaryota</taxon>
        <taxon>Metazoa</taxon>
        <taxon>Chordata</taxon>
        <taxon>Craniata</taxon>
        <taxon>Vertebrata</taxon>
        <taxon>Euteleostomi</taxon>
        <taxon>Actinopterygii</taxon>
        <taxon>Neopterygii</taxon>
        <taxon>Teleostei</taxon>
        <taxon>Neoteleostei</taxon>
        <taxon>Acanthomorphata</taxon>
        <taxon>Ovalentaria</taxon>
        <taxon>Atherinomorphae</taxon>
        <taxon>Cyprinodontiformes</taxon>
        <taxon>Goodeidae</taxon>
        <taxon>Characodon</taxon>
    </lineage>
</organism>
<evidence type="ECO:0000313" key="2">
    <source>
        <dbReference type="Proteomes" id="UP001352852"/>
    </source>
</evidence>
<keyword evidence="2" id="KW-1185">Reference proteome</keyword>
<proteinExistence type="predicted"/>
<comment type="caution">
    <text evidence="1">The sequence shown here is derived from an EMBL/GenBank/DDBJ whole genome shotgun (WGS) entry which is preliminary data.</text>
</comment>